<keyword evidence="4" id="KW-0297">G-protein coupled receptor</keyword>
<feature type="transmembrane region" description="Helical" evidence="8">
    <location>
        <begin position="385"/>
        <end position="404"/>
    </location>
</feature>
<reference evidence="11" key="1">
    <citation type="journal article" date="2008" name="Nature">
        <title>The amphioxus genome and the evolution of the chordate karyotype.</title>
        <authorList>
            <consortium name="US DOE Joint Genome Institute (JGI-PGF)"/>
            <person name="Putnam N.H."/>
            <person name="Butts T."/>
            <person name="Ferrier D.E.K."/>
            <person name="Furlong R.F."/>
            <person name="Hellsten U."/>
            <person name="Kawashima T."/>
            <person name="Robinson-Rechavi M."/>
            <person name="Shoguchi E."/>
            <person name="Terry A."/>
            <person name="Yu J.-K."/>
            <person name="Benito-Gutierrez E.L."/>
            <person name="Dubchak I."/>
            <person name="Garcia-Fernandez J."/>
            <person name="Gibson-Brown J.J."/>
            <person name="Grigoriev I.V."/>
            <person name="Horton A.C."/>
            <person name="de Jong P.J."/>
            <person name="Jurka J."/>
            <person name="Kapitonov V.V."/>
            <person name="Kohara Y."/>
            <person name="Kuroki Y."/>
            <person name="Lindquist E."/>
            <person name="Lucas S."/>
            <person name="Osoegawa K."/>
            <person name="Pennacchio L.A."/>
            <person name="Salamov A.A."/>
            <person name="Satou Y."/>
            <person name="Sauka-Spengler T."/>
            <person name="Schmutz J."/>
            <person name="Shin-I T."/>
            <person name="Toyoda A."/>
            <person name="Bronner-Fraser M."/>
            <person name="Fujiyama A."/>
            <person name="Holland L.Z."/>
            <person name="Holland P.W.H."/>
            <person name="Satoh N."/>
            <person name="Rokhsar D.S."/>
        </authorList>
    </citation>
    <scope>NUCLEOTIDE SEQUENCE [LARGE SCALE GENOMIC DNA]</scope>
    <source>
        <strain evidence="11">S238N-H82</strain>
        <tissue evidence="11">Testes</tissue>
    </source>
</reference>
<evidence type="ECO:0000256" key="7">
    <source>
        <dbReference type="ARBA" id="ARBA00023224"/>
    </source>
</evidence>
<evidence type="ECO:0000256" key="9">
    <source>
        <dbReference type="SAM" id="SignalP"/>
    </source>
</evidence>
<evidence type="ECO:0000256" key="8">
    <source>
        <dbReference type="SAM" id="Phobius"/>
    </source>
</evidence>
<feature type="transmembrane region" description="Helical" evidence="8">
    <location>
        <begin position="165"/>
        <end position="190"/>
    </location>
</feature>
<dbReference type="GO" id="GO:0004930">
    <property type="term" value="F:G protein-coupled receptor activity"/>
    <property type="evidence" value="ECO:0007669"/>
    <property type="project" value="UniProtKB-KW"/>
</dbReference>
<protein>
    <recommendedName>
        <fullName evidence="10">G-protein coupled receptors family 1 profile domain-containing protein</fullName>
    </recommendedName>
</protein>
<feature type="transmembrane region" description="Helical" evidence="8">
    <location>
        <begin position="416"/>
        <end position="439"/>
    </location>
</feature>
<dbReference type="PRINTS" id="PR00237">
    <property type="entry name" value="GPCRRHODOPSN"/>
</dbReference>
<evidence type="ECO:0000256" key="2">
    <source>
        <dbReference type="ARBA" id="ARBA00022692"/>
    </source>
</evidence>
<evidence type="ECO:0000256" key="1">
    <source>
        <dbReference type="ARBA" id="ARBA00004141"/>
    </source>
</evidence>
<dbReference type="Gene3D" id="1.20.1070.10">
    <property type="entry name" value="Rhodopsin 7-helix transmembrane proteins"/>
    <property type="match status" value="1"/>
</dbReference>
<evidence type="ECO:0000256" key="3">
    <source>
        <dbReference type="ARBA" id="ARBA00022989"/>
    </source>
</evidence>
<sequence length="615" mass="68312">MIMRRRRRHWAAALLLYYIQAQTEHEVYSLCNTTRTNKTSVNDERMFNDTGFTDASSFTTDVALFNGTLCSNDTKTVKKGLCGPELDRAGRSWNVWAGAGPCGPELESVRAGAGPCGQELDRAGRSWSLTGSMETYKYFFGWISANSSLRTPPPDIDEVAPWENLLFIGLLAISALVGTVGNAAVILAFCLYEKVRTTANTFILNTSFWDLVTSAVIIPLTISSTMTGLPNCGQACCAFIGFLNLKSVVQSMLSCTLIAFNRYVHIVLSLATYKRLFGPIKAFCWVVGSWIVSTLVMVPAISEVYGSLGWDAYSVVCQLSSADTTSMLFYRDVLASAYWVIVLLVSLFYARIYLHVRKSTMAIGQHLGHSPQQVSLQAVKRTKHMFYIFFTFLTLTCPTIVLMYMDVYENSVHKAIFYFILALFYMNTAVNPIIYTWTLKEFRQGFRSMIHCRRHIVPNPTVAQVKPGAKCPARASRSPKVFPPLTVSERVEQAVLPPLTVSERVEQAVLPPLTVSERVEQAVLPPLTVSERVEQEILPPLTVSESVEQAVLPPLTVSERVEQEMLPPLTVSESVELEILPPLTVSERVDQVVLPPLTDSERVKQAVASLPVVDT</sequence>
<proteinExistence type="predicted"/>
<dbReference type="CDD" id="cd00637">
    <property type="entry name" value="7tm_classA_rhodopsin-like"/>
    <property type="match status" value="1"/>
</dbReference>
<feature type="domain" description="G-protein coupled receptors family 1 profile" evidence="10">
    <location>
        <begin position="181"/>
        <end position="435"/>
    </location>
</feature>
<keyword evidence="9" id="KW-0732">Signal</keyword>
<dbReference type="eggNOG" id="ENOG502RB4I">
    <property type="taxonomic scope" value="Eukaryota"/>
</dbReference>
<evidence type="ECO:0000256" key="6">
    <source>
        <dbReference type="ARBA" id="ARBA00023170"/>
    </source>
</evidence>
<name>C3ZPC3_BRAFL</name>
<feature type="transmembrane region" description="Helical" evidence="8">
    <location>
        <begin position="336"/>
        <end position="354"/>
    </location>
</feature>
<dbReference type="EMBL" id="GG666656">
    <property type="protein sequence ID" value="EEN45620.1"/>
    <property type="molecule type" value="Genomic_DNA"/>
</dbReference>
<gene>
    <name evidence="11" type="ORF">BRAFLDRAFT_81577</name>
</gene>
<feature type="transmembrane region" description="Helical" evidence="8">
    <location>
        <begin position="282"/>
        <end position="301"/>
    </location>
</feature>
<dbReference type="InterPro" id="IPR000276">
    <property type="entry name" value="GPCR_Rhodpsn"/>
</dbReference>
<dbReference type="InParanoid" id="C3ZPC3"/>
<keyword evidence="7" id="KW-0807">Transducer</keyword>
<feature type="signal peptide" evidence="9">
    <location>
        <begin position="1"/>
        <end position="23"/>
    </location>
</feature>
<keyword evidence="6" id="KW-0675">Receptor</keyword>
<accession>C3ZPC3</accession>
<dbReference type="FunFam" id="1.20.1070.10:FF:000313">
    <property type="entry name" value="Uncharacterized protein"/>
    <property type="match status" value="1"/>
</dbReference>
<evidence type="ECO:0000256" key="4">
    <source>
        <dbReference type="ARBA" id="ARBA00023040"/>
    </source>
</evidence>
<dbReference type="InterPro" id="IPR050125">
    <property type="entry name" value="GPCR_opsins"/>
</dbReference>
<dbReference type="InterPro" id="IPR017452">
    <property type="entry name" value="GPCR_Rhodpsn_7TM"/>
</dbReference>
<feature type="chain" id="PRO_5002935083" description="G-protein coupled receptors family 1 profile domain-containing protein" evidence="9">
    <location>
        <begin position="24"/>
        <end position="615"/>
    </location>
</feature>
<dbReference type="Pfam" id="PF00001">
    <property type="entry name" value="7tm_1"/>
    <property type="match status" value="1"/>
</dbReference>
<organism>
    <name type="scientific">Branchiostoma floridae</name>
    <name type="common">Florida lancelet</name>
    <name type="synonym">Amphioxus</name>
    <dbReference type="NCBI Taxonomy" id="7739"/>
    <lineage>
        <taxon>Eukaryota</taxon>
        <taxon>Metazoa</taxon>
        <taxon>Chordata</taxon>
        <taxon>Cephalochordata</taxon>
        <taxon>Leptocardii</taxon>
        <taxon>Amphioxiformes</taxon>
        <taxon>Branchiostomatidae</taxon>
        <taxon>Branchiostoma</taxon>
    </lineage>
</organism>
<comment type="subcellular location">
    <subcellularLocation>
        <location evidence="1">Membrane</location>
        <topology evidence="1">Multi-pass membrane protein</topology>
    </subcellularLocation>
</comment>
<keyword evidence="3 8" id="KW-1133">Transmembrane helix</keyword>
<dbReference type="PANTHER" id="PTHR24240">
    <property type="entry name" value="OPSIN"/>
    <property type="match status" value="1"/>
</dbReference>
<dbReference type="GO" id="GO:0016020">
    <property type="term" value="C:membrane"/>
    <property type="evidence" value="ECO:0007669"/>
    <property type="project" value="UniProtKB-SubCell"/>
</dbReference>
<keyword evidence="2 8" id="KW-0812">Transmembrane</keyword>
<keyword evidence="5 8" id="KW-0472">Membrane</keyword>
<evidence type="ECO:0000313" key="11">
    <source>
        <dbReference type="EMBL" id="EEN45620.1"/>
    </source>
</evidence>
<evidence type="ECO:0000259" key="10">
    <source>
        <dbReference type="PROSITE" id="PS50262"/>
    </source>
</evidence>
<dbReference type="SUPFAM" id="SSF81321">
    <property type="entry name" value="Family A G protein-coupled receptor-like"/>
    <property type="match status" value="1"/>
</dbReference>
<feature type="transmembrane region" description="Helical" evidence="8">
    <location>
        <begin position="202"/>
        <end position="222"/>
    </location>
</feature>
<dbReference type="AlphaFoldDB" id="C3ZPC3"/>
<dbReference type="PROSITE" id="PS50262">
    <property type="entry name" value="G_PROTEIN_RECEP_F1_2"/>
    <property type="match status" value="1"/>
</dbReference>
<evidence type="ECO:0000256" key="5">
    <source>
        <dbReference type="ARBA" id="ARBA00023136"/>
    </source>
</evidence>